<feature type="transmembrane region" description="Helical" evidence="1">
    <location>
        <begin position="14"/>
        <end position="36"/>
    </location>
</feature>
<proteinExistence type="predicted"/>
<keyword evidence="1" id="KW-0472">Membrane</keyword>
<name>M0DAD5_HALPD</name>
<organism evidence="2 3">
    <name type="scientific">Halogeometricum pallidum JCM 14848</name>
    <dbReference type="NCBI Taxonomy" id="1227487"/>
    <lineage>
        <taxon>Archaea</taxon>
        <taxon>Methanobacteriati</taxon>
        <taxon>Methanobacteriota</taxon>
        <taxon>Stenosarchaea group</taxon>
        <taxon>Halobacteria</taxon>
        <taxon>Halobacteriales</taxon>
        <taxon>Haloferacaceae</taxon>
        <taxon>Halogeometricum</taxon>
    </lineage>
</organism>
<dbReference type="EMBL" id="AOIV01000017">
    <property type="protein sequence ID" value="ELZ31768.1"/>
    <property type="molecule type" value="Genomic_DNA"/>
</dbReference>
<protein>
    <submittedName>
        <fullName evidence="2">Formate/nitrite transporter</fullName>
    </submittedName>
</protein>
<sequence length="59" mass="6289">MGMFVSPEIGALDYLRFLTAATVGNLVGGSISVALLKYGHVRQSESPGPTDESVKRSYD</sequence>
<keyword evidence="1" id="KW-0812">Transmembrane</keyword>
<evidence type="ECO:0000313" key="3">
    <source>
        <dbReference type="Proteomes" id="UP000011513"/>
    </source>
</evidence>
<accession>M0DAD5</accession>
<evidence type="ECO:0000313" key="2">
    <source>
        <dbReference type="EMBL" id="ELZ31768.1"/>
    </source>
</evidence>
<evidence type="ECO:0000256" key="1">
    <source>
        <dbReference type="SAM" id="Phobius"/>
    </source>
</evidence>
<keyword evidence="3" id="KW-1185">Reference proteome</keyword>
<gene>
    <name evidence="2" type="ORF">C474_07782</name>
</gene>
<comment type="caution">
    <text evidence="2">The sequence shown here is derived from an EMBL/GenBank/DDBJ whole genome shotgun (WGS) entry which is preliminary data.</text>
</comment>
<reference evidence="2 3" key="1">
    <citation type="journal article" date="2014" name="PLoS Genet.">
        <title>Phylogenetically driven sequencing of extremely halophilic archaea reveals strategies for static and dynamic osmo-response.</title>
        <authorList>
            <person name="Becker E.A."/>
            <person name="Seitzer P.M."/>
            <person name="Tritt A."/>
            <person name="Larsen D."/>
            <person name="Krusor M."/>
            <person name="Yao A.I."/>
            <person name="Wu D."/>
            <person name="Madern D."/>
            <person name="Eisen J.A."/>
            <person name="Darling A.E."/>
            <person name="Facciotti M.T."/>
        </authorList>
    </citation>
    <scope>NUCLEOTIDE SEQUENCE [LARGE SCALE GENOMIC DNA]</scope>
    <source>
        <strain evidence="2 3">JCM 14848</strain>
    </source>
</reference>
<dbReference type="InParanoid" id="M0DAD5"/>
<dbReference type="AlphaFoldDB" id="M0DAD5"/>
<keyword evidence="1" id="KW-1133">Transmembrane helix</keyword>
<dbReference type="Proteomes" id="UP000011513">
    <property type="component" value="Unassembled WGS sequence"/>
</dbReference>